<dbReference type="Gene3D" id="1.25.40.20">
    <property type="entry name" value="Ankyrin repeat-containing domain"/>
    <property type="match status" value="2"/>
</dbReference>
<dbReference type="InterPro" id="IPR002110">
    <property type="entry name" value="Ankyrin_rpt"/>
</dbReference>
<keyword evidence="1" id="KW-0677">Repeat</keyword>
<dbReference type="SUPFAM" id="SSF48403">
    <property type="entry name" value="Ankyrin repeat"/>
    <property type="match status" value="1"/>
</dbReference>
<evidence type="ECO:0000256" key="1">
    <source>
        <dbReference type="ARBA" id="ARBA00022737"/>
    </source>
</evidence>
<feature type="repeat" description="ANK" evidence="3">
    <location>
        <begin position="275"/>
        <end position="307"/>
    </location>
</feature>
<dbReference type="RefSeq" id="WP_190952510.1">
    <property type="nucleotide sequence ID" value="NZ_JACJTC010000038.1"/>
</dbReference>
<feature type="repeat" description="ANK" evidence="3">
    <location>
        <begin position="240"/>
        <end position="274"/>
    </location>
</feature>
<gene>
    <name evidence="4" type="ORF">H6G94_33125</name>
</gene>
<keyword evidence="5" id="KW-1185">Reference proteome</keyword>
<accession>A0ABR8HJL6</accession>
<evidence type="ECO:0000313" key="4">
    <source>
        <dbReference type="EMBL" id="MBD2616035.1"/>
    </source>
</evidence>
<dbReference type="PROSITE" id="PS50297">
    <property type="entry name" value="ANK_REP_REGION"/>
    <property type="match status" value="4"/>
</dbReference>
<evidence type="ECO:0000256" key="2">
    <source>
        <dbReference type="ARBA" id="ARBA00023043"/>
    </source>
</evidence>
<organism evidence="4 5">
    <name type="scientific">Nostoc punctiforme FACHB-252</name>
    <dbReference type="NCBI Taxonomy" id="1357509"/>
    <lineage>
        <taxon>Bacteria</taxon>
        <taxon>Bacillati</taxon>
        <taxon>Cyanobacteriota</taxon>
        <taxon>Cyanophyceae</taxon>
        <taxon>Nostocales</taxon>
        <taxon>Nostocaceae</taxon>
        <taxon>Nostoc</taxon>
    </lineage>
</organism>
<feature type="repeat" description="ANK" evidence="3">
    <location>
        <begin position="90"/>
        <end position="122"/>
    </location>
</feature>
<dbReference type="Pfam" id="PF00023">
    <property type="entry name" value="Ank"/>
    <property type="match status" value="1"/>
</dbReference>
<feature type="repeat" description="ANK" evidence="3">
    <location>
        <begin position="205"/>
        <end position="237"/>
    </location>
</feature>
<dbReference type="Proteomes" id="UP000606396">
    <property type="component" value="Unassembled WGS sequence"/>
</dbReference>
<dbReference type="PRINTS" id="PR01415">
    <property type="entry name" value="ANKYRIN"/>
</dbReference>
<keyword evidence="2 3" id="KW-0040">ANK repeat</keyword>
<comment type="caution">
    <text evidence="4">The sequence shown here is derived from an EMBL/GenBank/DDBJ whole genome shotgun (WGS) entry which is preliminary data.</text>
</comment>
<evidence type="ECO:0000256" key="3">
    <source>
        <dbReference type="PROSITE-ProRule" id="PRU00023"/>
    </source>
</evidence>
<dbReference type="InterPro" id="IPR050889">
    <property type="entry name" value="Dendritic_Spine_Reg/Scaffold"/>
</dbReference>
<dbReference type="PROSITE" id="PS50088">
    <property type="entry name" value="ANK_REPEAT"/>
    <property type="match status" value="4"/>
</dbReference>
<protein>
    <submittedName>
        <fullName evidence="4">Ankyrin repeat domain-containing protein</fullName>
    </submittedName>
</protein>
<evidence type="ECO:0000313" key="5">
    <source>
        <dbReference type="Proteomes" id="UP000606396"/>
    </source>
</evidence>
<dbReference type="PANTHER" id="PTHR24166:SF48">
    <property type="entry name" value="PROTEIN VAPYRIN"/>
    <property type="match status" value="1"/>
</dbReference>
<dbReference type="InterPro" id="IPR036770">
    <property type="entry name" value="Ankyrin_rpt-contain_sf"/>
</dbReference>
<name>A0ABR8HJL6_NOSPU</name>
<reference evidence="4 5" key="1">
    <citation type="journal article" date="2020" name="ISME J.">
        <title>Comparative genomics reveals insights into cyanobacterial evolution and habitat adaptation.</title>
        <authorList>
            <person name="Chen M.Y."/>
            <person name="Teng W.K."/>
            <person name="Zhao L."/>
            <person name="Hu C.X."/>
            <person name="Zhou Y.K."/>
            <person name="Han B.P."/>
            <person name="Song L.R."/>
            <person name="Shu W.S."/>
        </authorList>
    </citation>
    <scope>NUCLEOTIDE SEQUENCE [LARGE SCALE GENOMIC DNA]</scope>
    <source>
        <strain evidence="4 5">FACHB-252</strain>
    </source>
</reference>
<dbReference type="EMBL" id="JACJTC010000038">
    <property type="protein sequence ID" value="MBD2616035.1"/>
    <property type="molecule type" value="Genomic_DNA"/>
</dbReference>
<dbReference type="Pfam" id="PF12796">
    <property type="entry name" value="Ank_2"/>
    <property type="match status" value="2"/>
</dbReference>
<dbReference type="PANTHER" id="PTHR24166">
    <property type="entry name" value="ROLLING PEBBLES, ISOFORM B"/>
    <property type="match status" value="1"/>
</dbReference>
<sequence>MSSFFKLAKQIETKSLQELCDEENEYEEVDENDENFCDPDKYKRFEQLVQNEVEAQNRHIKPYIQAILLLLNSDSAQESKLDVNEIDPESGNTILMKLVTTGKLDLVQTLVETGADVNVQTESGSFALLYAATGGWQEVFDYLAPLTNSELRPYAEEELPKGLLQRQRLNNHAVSAFVNAANCGNLQAVSEGIAKGIDINAINYNGYTALHRACWAGERSIVTVLLEAGANLNLHPDDNQGYPPLMLALDNPPFKTDIFQMLIDAGADVNCRSYDDITALMMAVDCGNLEAVQLLLKAGADINAKGPENITALKMAQANNNYISSEVSFTILNLLLKAGAIE</sequence>
<dbReference type="SMART" id="SM00248">
    <property type="entry name" value="ANK"/>
    <property type="match status" value="5"/>
</dbReference>
<proteinExistence type="predicted"/>